<protein>
    <submittedName>
        <fullName evidence="1">Uncharacterized protein</fullName>
    </submittedName>
</protein>
<keyword evidence="2" id="KW-1185">Reference proteome</keyword>
<proteinExistence type="predicted"/>
<name>A0A813A5M2_9DINO</name>
<dbReference type="OrthoDB" id="420978at2759"/>
<gene>
    <name evidence="1" type="ORF">SNEC2469_LOCUS26439</name>
</gene>
<evidence type="ECO:0000313" key="1">
    <source>
        <dbReference type="EMBL" id="CAE7851691.1"/>
    </source>
</evidence>
<reference evidence="1" key="1">
    <citation type="submission" date="2021-02" db="EMBL/GenBank/DDBJ databases">
        <authorList>
            <person name="Dougan E. K."/>
            <person name="Rhodes N."/>
            <person name="Thang M."/>
            <person name="Chan C."/>
        </authorList>
    </citation>
    <scope>NUCLEOTIDE SEQUENCE</scope>
</reference>
<accession>A0A813A5M2</accession>
<dbReference type="Proteomes" id="UP000601435">
    <property type="component" value="Unassembled WGS sequence"/>
</dbReference>
<dbReference type="EMBL" id="CAJNJA010053824">
    <property type="protein sequence ID" value="CAE7851691.1"/>
    <property type="molecule type" value="Genomic_DNA"/>
</dbReference>
<comment type="caution">
    <text evidence="1">The sequence shown here is derived from an EMBL/GenBank/DDBJ whole genome shotgun (WGS) entry which is preliminary data.</text>
</comment>
<sequence length="250" mass="27577">DGICGVGLEEAVKKLQDAGYLSNPSRCPSCGRGNLTDLFRYGKNQDLVGRKCTQWDCRVRFNALNFSRALPDHLGRSFRADQLYAAIKMYTDSGVARPPTPAEAGKTLGLSSKGPRRLFAALLEKEAAAGKQLSQRLVLRNEVELDCTSVRTLRIAPRSHAYAGYIEKWLAKHPGERRPQHFLHYVRVLGATQRGTNKLVLRLLPVKLVAQQAKPPVESVDEVLDSGIFNRIAQGTKLYSDGAFAYPAAV</sequence>
<dbReference type="AlphaFoldDB" id="A0A813A5M2"/>
<evidence type="ECO:0000313" key="2">
    <source>
        <dbReference type="Proteomes" id="UP000601435"/>
    </source>
</evidence>
<organism evidence="1 2">
    <name type="scientific">Symbiodinium necroappetens</name>
    <dbReference type="NCBI Taxonomy" id="1628268"/>
    <lineage>
        <taxon>Eukaryota</taxon>
        <taxon>Sar</taxon>
        <taxon>Alveolata</taxon>
        <taxon>Dinophyceae</taxon>
        <taxon>Suessiales</taxon>
        <taxon>Symbiodiniaceae</taxon>
        <taxon>Symbiodinium</taxon>
    </lineage>
</organism>
<feature type="non-terminal residue" evidence="1">
    <location>
        <position position="250"/>
    </location>
</feature>
<feature type="non-terminal residue" evidence="1">
    <location>
        <position position="1"/>
    </location>
</feature>